<keyword evidence="7" id="KW-0998">Cell outer membrane</keyword>
<evidence type="ECO:0000256" key="3">
    <source>
        <dbReference type="ARBA" id="ARBA00022452"/>
    </source>
</evidence>
<dbReference type="Gene3D" id="2.170.130.10">
    <property type="entry name" value="TonB-dependent receptor, plug domain"/>
    <property type="match status" value="1"/>
</dbReference>
<keyword evidence="11" id="KW-1185">Reference proteome</keyword>
<organism evidence="10 11">
    <name type="scientific">Rubrivirga marina</name>
    <dbReference type="NCBI Taxonomy" id="1196024"/>
    <lineage>
        <taxon>Bacteria</taxon>
        <taxon>Pseudomonadati</taxon>
        <taxon>Rhodothermota</taxon>
        <taxon>Rhodothermia</taxon>
        <taxon>Rhodothermales</taxon>
        <taxon>Rubricoccaceae</taxon>
        <taxon>Rubrivirga</taxon>
    </lineage>
</organism>
<dbReference type="SUPFAM" id="SSF56935">
    <property type="entry name" value="Porins"/>
    <property type="match status" value="1"/>
</dbReference>
<dbReference type="InterPro" id="IPR012910">
    <property type="entry name" value="Plug_dom"/>
</dbReference>
<dbReference type="Gene3D" id="2.40.170.20">
    <property type="entry name" value="TonB-dependent receptor, beta-barrel domain"/>
    <property type="match status" value="1"/>
</dbReference>
<evidence type="ECO:0000259" key="9">
    <source>
        <dbReference type="Pfam" id="PF07715"/>
    </source>
</evidence>
<evidence type="ECO:0000313" key="11">
    <source>
        <dbReference type="Proteomes" id="UP000216339"/>
    </source>
</evidence>
<accession>A0A271J4U2</accession>
<keyword evidence="3" id="KW-1134">Transmembrane beta strand</keyword>
<proteinExistence type="predicted"/>
<dbReference type="PANTHER" id="PTHR30069:SF29">
    <property type="entry name" value="HEMOGLOBIN AND HEMOGLOBIN-HAPTOGLOBIN-BINDING PROTEIN 1-RELATED"/>
    <property type="match status" value="1"/>
</dbReference>
<dbReference type="OrthoDB" id="9804995at2"/>
<comment type="caution">
    <text evidence="10">The sequence shown here is derived from an EMBL/GenBank/DDBJ whole genome shotgun (WGS) entry which is preliminary data.</text>
</comment>
<dbReference type="GO" id="GO:0044718">
    <property type="term" value="P:siderophore transmembrane transport"/>
    <property type="evidence" value="ECO:0007669"/>
    <property type="project" value="TreeGrafter"/>
</dbReference>
<dbReference type="RefSeq" id="WP_095512003.1">
    <property type="nucleotide sequence ID" value="NZ_MQWD01000001.1"/>
</dbReference>
<dbReference type="Gene3D" id="2.60.40.1120">
    <property type="entry name" value="Carboxypeptidase-like, regulatory domain"/>
    <property type="match status" value="1"/>
</dbReference>
<dbReference type="Pfam" id="PF07715">
    <property type="entry name" value="Plug"/>
    <property type="match status" value="1"/>
</dbReference>
<dbReference type="GO" id="GO:0009279">
    <property type="term" value="C:cell outer membrane"/>
    <property type="evidence" value="ECO:0007669"/>
    <property type="project" value="UniProtKB-SubCell"/>
</dbReference>
<evidence type="ECO:0000256" key="4">
    <source>
        <dbReference type="ARBA" id="ARBA00022692"/>
    </source>
</evidence>
<dbReference type="Pfam" id="PF13715">
    <property type="entry name" value="CarbopepD_reg_2"/>
    <property type="match status" value="1"/>
</dbReference>
<comment type="subcellular location">
    <subcellularLocation>
        <location evidence="1">Cell outer membrane</location>
        <topology evidence="1">Multi-pass membrane protein</topology>
    </subcellularLocation>
</comment>
<dbReference type="InterPro" id="IPR037066">
    <property type="entry name" value="Plug_dom_sf"/>
</dbReference>
<evidence type="ECO:0000313" key="10">
    <source>
        <dbReference type="EMBL" id="PAP78318.1"/>
    </source>
</evidence>
<evidence type="ECO:0000256" key="7">
    <source>
        <dbReference type="ARBA" id="ARBA00023237"/>
    </source>
</evidence>
<dbReference type="EMBL" id="MQWD01000001">
    <property type="protein sequence ID" value="PAP78318.1"/>
    <property type="molecule type" value="Genomic_DNA"/>
</dbReference>
<sequence>MSLATAHRALRVPLLVLLAVWLGSPLAAAQAAGKISGRVVDGDGQPVPGASVLVLETTRGATTDVDGYYTILNVQAGTYTVQFSFIGFATQRTEGVDVNIDQTTTVDATLQPETAEIDEVVVRAVRPPVEVDVSNSRANIGSEEIESLPVASVESAVELQAGVQDGLAIRGSGADEVAFQVNGLTLRDGRNNAPFTNISLSSIEEVQIQTGGFNAEYGNVRSGVVNVVTKEGDPRRYEVDARTRISPPAQKNFGMAANDPMAYWVRPFTDPDVAFVGTEAGDWDAATRSQYPTFEGWNSVSAGLLSDANPANDMTPQALQDAFLWQHRKSFEITEPDYEVDLGFGGPVPGGQRLGNLRFYGSFRREEDMYLFPLHTDRYAEQSGHLKLTSDVAPGMKLSVEGRIGTQDGTASTRTGAVATGYSSIFRSPEGIASNLTAVSYIDSRTFSGDYWGPTQTTYDQVGFNFSHALSATSVYQVRFNRFESRYDTNPGALRDSTILVEFGGVGFTEAPFGWQPFPSEGVDGMRMGVGMSNARDSSRVTVYNVQADYTNQLTRFAEVKTGLEYNLTRSRVNYASVDLYLPSSNARTLWDETPIRAAGYAQTKLELDGMIANLGLRLDYFTAGGNWYDYNLFDPVLAGVPLSEDGTPDAALDTLLATSPARSIVTLSPRLGVSFPVTRLSKLYFNYGHFRSLPDSDRLYVIRAFSVGGQISQLADPNNPLPRTIAYELGYEQSFGGSYSARIAGYYKDVALEPRLVEYHSRDGTVNYNRSEPNSYADIRGVEVTLQKTRGQFVRGFVNYTYDVRQTGYFGFLDIYENSTTQREQEESDALRRSASSRPVPRPFARANLDLFTPDDFGPSVGGLFPLGGWRTSLLARWQDGGRYTWGDNGVAAPGVANNVAIRDRWSFDLRFQRAFQVAGREVSFFADVYNALNRREMALFYGSVDGNDRNAYLASLHFPESPDYSNIPGDDVVGTYRPDDVAYQPMVPVQTRGSLSSPDPGTIYYERDTQSYLVYRDGAWGPADAARVDEVLETKAYIDMPNQSYLNFLNPRDIFFGIRVSL</sequence>
<keyword evidence="2" id="KW-0813">Transport</keyword>
<evidence type="ECO:0000256" key="2">
    <source>
        <dbReference type="ARBA" id="ARBA00022448"/>
    </source>
</evidence>
<dbReference type="PANTHER" id="PTHR30069">
    <property type="entry name" value="TONB-DEPENDENT OUTER MEMBRANE RECEPTOR"/>
    <property type="match status" value="1"/>
</dbReference>
<evidence type="ECO:0000256" key="8">
    <source>
        <dbReference type="SAM" id="SignalP"/>
    </source>
</evidence>
<dbReference type="InterPro" id="IPR008969">
    <property type="entry name" value="CarboxyPept-like_regulatory"/>
</dbReference>
<feature type="signal peptide" evidence="8">
    <location>
        <begin position="1"/>
        <end position="29"/>
    </location>
</feature>
<feature type="chain" id="PRO_5012063300" description="TonB-dependent receptor plug domain-containing protein" evidence="8">
    <location>
        <begin position="30"/>
        <end position="1064"/>
    </location>
</feature>
<feature type="domain" description="TonB-dependent receptor plug" evidence="9">
    <location>
        <begin position="132"/>
        <end position="222"/>
    </location>
</feature>
<dbReference type="InterPro" id="IPR039426">
    <property type="entry name" value="TonB-dep_rcpt-like"/>
</dbReference>
<keyword evidence="5 8" id="KW-0732">Signal</keyword>
<protein>
    <recommendedName>
        <fullName evidence="9">TonB-dependent receptor plug domain-containing protein</fullName>
    </recommendedName>
</protein>
<dbReference type="Proteomes" id="UP000216339">
    <property type="component" value="Unassembled WGS sequence"/>
</dbReference>
<name>A0A271J4U2_9BACT</name>
<keyword evidence="4" id="KW-0812">Transmembrane</keyword>
<evidence type="ECO:0000256" key="6">
    <source>
        <dbReference type="ARBA" id="ARBA00023136"/>
    </source>
</evidence>
<reference evidence="10 11" key="1">
    <citation type="submission" date="2016-11" db="EMBL/GenBank/DDBJ databases">
        <title>Study of marine rhodopsin-containing bacteria.</title>
        <authorList>
            <person name="Yoshizawa S."/>
            <person name="Kumagai Y."/>
            <person name="Kogure K."/>
        </authorList>
    </citation>
    <scope>NUCLEOTIDE SEQUENCE [LARGE SCALE GENOMIC DNA]</scope>
    <source>
        <strain evidence="10 11">SAORIC-28</strain>
    </source>
</reference>
<evidence type="ECO:0000256" key="5">
    <source>
        <dbReference type="ARBA" id="ARBA00022729"/>
    </source>
</evidence>
<gene>
    <name evidence="10" type="ORF">BSZ37_18770</name>
</gene>
<evidence type="ECO:0000256" key="1">
    <source>
        <dbReference type="ARBA" id="ARBA00004571"/>
    </source>
</evidence>
<dbReference type="SUPFAM" id="SSF49464">
    <property type="entry name" value="Carboxypeptidase regulatory domain-like"/>
    <property type="match status" value="1"/>
</dbReference>
<dbReference type="AlphaFoldDB" id="A0A271J4U2"/>
<dbReference type="InterPro" id="IPR036942">
    <property type="entry name" value="Beta-barrel_TonB_sf"/>
</dbReference>
<keyword evidence="6" id="KW-0472">Membrane</keyword>
<dbReference type="GO" id="GO:0015344">
    <property type="term" value="F:siderophore uptake transmembrane transporter activity"/>
    <property type="evidence" value="ECO:0007669"/>
    <property type="project" value="TreeGrafter"/>
</dbReference>